<evidence type="ECO:0000256" key="3">
    <source>
        <dbReference type="ARBA" id="ARBA00023015"/>
    </source>
</evidence>
<evidence type="ECO:0000256" key="1">
    <source>
        <dbReference type="ARBA" id="ARBA00022679"/>
    </source>
</evidence>
<feature type="domain" description="ANTAR" evidence="5">
    <location>
        <begin position="174"/>
        <end position="235"/>
    </location>
</feature>
<evidence type="ECO:0000313" key="6">
    <source>
        <dbReference type="EMBL" id="OHV44879.1"/>
    </source>
</evidence>
<dbReference type="GO" id="GO:0016301">
    <property type="term" value="F:kinase activity"/>
    <property type="evidence" value="ECO:0007669"/>
    <property type="project" value="UniProtKB-KW"/>
</dbReference>
<keyword evidence="1" id="KW-0808">Transferase</keyword>
<evidence type="ECO:0000256" key="4">
    <source>
        <dbReference type="ARBA" id="ARBA00023163"/>
    </source>
</evidence>
<keyword evidence="4" id="KW-0804">Transcription</keyword>
<dbReference type="Pfam" id="PF13185">
    <property type="entry name" value="GAF_2"/>
    <property type="match status" value="1"/>
</dbReference>
<dbReference type="Pfam" id="PF03861">
    <property type="entry name" value="ANTAR"/>
    <property type="match status" value="1"/>
</dbReference>
<dbReference type="InterPro" id="IPR036388">
    <property type="entry name" value="WH-like_DNA-bd_sf"/>
</dbReference>
<dbReference type="Gene3D" id="1.10.10.10">
    <property type="entry name" value="Winged helix-like DNA-binding domain superfamily/Winged helix DNA-binding domain"/>
    <property type="match status" value="1"/>
</dbReference>
<dbReference type="InterPro" id="IPR029016">
    <property type="entry name" value="GAF-like_dom_sf"/>
</dbReference>
<dbReference type="Gene3D" id="3.30.450.40">
    <property type="match status" value="1"/>
</dbReference>
<dbReference type="InterPro" id="IPR003018">
    <property type="entry name" value="GAF"/>
</dbReference>
<dbReference type="AlphaFoldDB" id="A0A1S1RGE9"/>
<reference evidence="7" key="1">
    <citation type="submission" date="2016-07" db="EMBL/GenBank/DDBJ databases">
        <title>Frankia sp. NRRL B-16219 Genome sequencing.</title>
        <authorList>
            <person name="Ghodhbane-Gtari F."/>
            <person name="Swanson E."/>
            <person name="Gueddou A."/>
            <person name="Louati M."/>
            <person name="Nouioui I."/>
            <person name="Hezbri K."/>
            <person name="Abebe-Akele F."/>
            <person name="Simpson S."/>
            <person name="Morris K."/>
            <person name="Thomas K."/>
            <person name="Gtari M."/>
            <person name="Tisa L.S."/>
        </authorList>
    </citation>
    <scope>NUCLEOTIDE SEQUENCE [LARGE SCALE GENOMIC DNA]</scope>
    <source>
        <strain evidence="7">NRRL B-16219</strain>
    </source>
</reference>
<dbReference type="SMART" id="SM00065">
    <property type="entry name" value="GAF"/>
    <property type="match status" value="1"/>
</dbReference>
<dbReference type="InterPro" id="IPR011006">
    <property type="entry name" value="CheY-like_superfamily"/>
</dbReference>
<keyword evidence="7" id="KW-1185">Reference proteome</keyword>
<sequence length="256" mass="27245">MRVAQRIGESVNDDLDESLAGLSGLLTGDQPLQETLVHIAEFGVLAIPGAEGAGLTMLEDDRPQTVVASAEFVRVVDDVQYGLGEGPCLQAVASRKTQTSGSLGGEARWPRFGPRVGRMGVHSVLSLPLLLPDRVVGAMNVYAHAKNAFGPEAVRIGELFARPAAVSVRNALILARSHRLAAQLEAALTNRAVIDQTLGVIMSRTGATPEEAFDRLRAMSQSQHVKVAEVARTLVDKAVRRARARKPAAEPDAASY</sequence>
<comment type="caution">
    <text evidence="6">The sequence shown here is derived from an EMBL/GenBank/DDBJ whole genome shotgun (WGS) entry which is preliminary data.</text>
</comment>
<dbReference type="EMBL" id="MAXA01000015">
    <property type="protein sequence ID" value="OHV44879.1"/>
    <property type="molecule type" value="Genomic_DNA"/>
</dbReference>
<dbReference type="PROSITE" id="PS50921">
    <property type="entry name" value="ANTAR"/>
    <property type="match status" value="1"/>
</dbReference>
<keyword evidence="3" id="KW-0805">Transcription regulation</keyword>
<dbReference type="PIRSF" id="PIRSF036625">
    <property type="entry name" value="GAF_ANTAR"/>
    <property type="match status" value="1"/>
</dbReference>
<keyword evidence="2 6" id="KW-0418">Kinase</keyword>
<accession>A0A1S1RGE9</accession>
<dbReference type="InterPro" id="IPR012074">
    <property type="entry name" value="GAF_ANTAR"/>
</dbReference>
<proteinExistence type="predicted"/>
<name>A0A1S1RGE9_9ACTN</name>
<dbReference type="SMART" id="SM01012">
    <property type="entry name" value="ANTAR"/>
    <property type="match status" value="1"/>
</dbReference>
<dbReference type="SUPFAM" id="SSF55781">
    <property type="entry name" value="GAF domain-like"/>
    <property type="match status" value="1"/>
</dbReference>
<dbReference type="GO" id="GO:0003723">
    <property type="term" value="F:RNA binding"/>
    <property type="evidence" value="ECO:0007669"/>
    <property type="project" value="InterPro"/>
</dbReference>
<evidence type="ECO:0000256" key="2">
    <source>
        <dbReference type="ARBA" id="ARBA00022777"/>
    </source>
</evidence>
<gene>
    <name evidence="6" type="ORF">BBK14_30610</name>
</gene>
<evidence type="ECO:0000259" key="5">
    <source>
        <dbReference type="PROSITE" id="PS50921"/>
    </source>
</evidence>
<dbReference type="InterPro" id="IPR005561">
    <property type="entry name" value="ANTAR"/>
</dbReference>
<organism evidence="6 7">
    <name type="scientific">Parafrankia soli</name>
    <dbReference type="NCBI Taxonomy" id="2599596"/>
    <lineage>
        <taxon>Bacteria</taxon>
        <taxon>Bacillati</taxon>
        <taxon>Actinomycetota</taxon>
        <taxon>Actinomycetes</taxon>
        <taxon>Frankiales</taxon>
        <taxon>Frankiaceae</taxon>
        <taxon>Parafrankia</taxon>
    </lineage>
</organism>
<protein>
    <submittedName>
        <fullName evidence="6">Histidine kinase</fullName>
    </submittedName>
</protein>
<evidence type="ECO:0000313" key="7">
    <source>
        <dbReference type="Proteomes" id="UP000179769"/>
    </source>
</evidence>
<dbReference type="SUPFAM" id="SSF52172">
    <property type="entry name" value="CheY-like"/>
    <property type="match status" value="1"/>
</dbReference>
<dbReference type="Proteomes" id="UP000179769">
    <property type="component" value="Unassembled WGS sequence"/>
</dbReference>